<feature type="region of interest" description="Disordered" evidence="2">
    <location>
        <begin position="79"/>
        <end position="132"/>
    </location>
</feature>
<evidence type="ECO:0000313" key="4">
    <source>
        <dbReference type="Proteomes" id="UP001373714"/>
    </source>
</evidence>
<evidence type="ECO:0000256" key="1">
    <source>
        <dbReference type="SAM" id="Coils"/>
    </source>
</evidence>
<dbReference type="EMBL" id="JAVHNS010000004">
    <property type="protein sequence ID" value="KAK6357981.1"/>
    <property type="molecule type" value="Genomic_DNA"/>
</dbReference>
<organism evidence="3 4">
    <name type="scientific">Orbilia blumenaviensis</name>
    <dbReference type="NCBI Taxonomy" id="1796055"/>
    <lineage>
        <taxon>Eukaryota</taxon>
        <taxon>Fungi</taxon>
        <taxon>Dikarya</taxon>
        <taxon>Ascomycota</taxon>
        <taxon>Pezizomycotina</taxon>
        <taxon>Orbiliomycetes</taxon>
        <taxon>Orbiliales</taxon>
        <taxon>Orbiliaceae</taxon>
        <taxon>Orbilia</taxon>
    </lineage>
</organism>
<evidence type="ECO:0000256" key="2">
    <source>
        <dbReference type="SAM" id="MobiDB-lite"/>
    </source>
</evidence>
<accession>A0AAV9VAR3</accession>
<keyword evidence="1" id="KW-0175">Coiled coil</keyword>
<feature type="coiled-coil region" evidence="1">
    <location>
        <begin position="7"/>
        <end position="70"/>
    </location>
</feature>
<comment type="caution">
    <text evidence="3">The sequence shown here is derived from an EMBL/GenBank/DDBJ whole genome shotgun (WGS) entry which is preliminary data.</text>
</comment>
<feature type="compositionally biased region" description="Pro residues" evidence="2">
    <location>
        <begin position="109"/>
        <end position="118"/>
    </location>
</feature>
<gene>
    <name evidence="3" type="ORF">TWF730_007335</name>
</gene>
<dbReference type="Proteomes" id="UP001373714">
    <property type="component" value="Unassembled WGS sequence"/>
</dbReference>
<dbReference type="AlphaFoldDB" id="A0AAV9VAR3"/>
<sequence>MSQQKPYNLKEAQLTEGERRLTNLRAELEARRAEYERLRQELGLHTEQQLEEFRAEILRMSAQEDEVRRAAERTAAIAAARSRLVPPHAPTPPPAGEYADPLAAARSNPVPPQAPDPPSMGEYASDVPGSDG</sequence>
<name>A0AAV9VAR3_9PEZI</name>
<reference evidence="3 4" key="1">
    <citation type="submission" date="2019-10" db="EMBL/GenBank/DDBJ databases">
        <authorList>
            <person name="Palmer J.M."/>
        </authorList>
    </citation>
    <scope>NUCLEOTIDE SEQUENCE [LARGE SCALE GENOMIC DNA]</scope>
    <source>
        <strain evidence="3 4">TWF730</strain>
    </source>
</reference>
<evidence type="ECO:0000313" key="3">
    <source>
        <dbReference type="EMBL" id="KAK6357981.1"/>
    </source>
</evidence>
<keyword evidence="4" id="KW-1185">Reference proteome</keyword>
<proteinExistence type="predicted"/>
<protein>
    <submittedName>
        <fullName evidence="3">Uncharacterized protein</fullName>
    </submittedName>
</protein>